<accession>A0AAW2M4Y2</accession>
<dbReference type="PANTHER" id="PTHR23054">
    <property type="entry name" value="TERNARY COMPLEX FACTOR MIP1, LEUCINE-ZIPPER-RELATED"/>
    <property type="match status" value="1"/>
</dbReference>
<comment type="caution">
    <text evidence="4">The sequence shown here is derived from an EMBL/GenBank/DDBJ whole genome shotgun (WGS) entry which is preliminary data.</text>
</comment>
<organism evidence="4">
    <name type="scientific">Sesamum angustifolium</name>
    <dbReference type="NCBI Taxonomy" id="2727405"/>
    <lineage>
        <taxon>Eukaryota</taxon>
        <taxon>Viridiplantae</taxon>
        <taxon>Streptophyta</taxon>
        <taxon>Embryophyta</taxon>
        <taxon>Tracheophyta</taxon>
        <taxon>Spermatophyta</taxon>
        <taxon>Magnoliopsida</taxon>
        <taxon>eudicotyledons</taxon>
        <taxon>Gunneridae</taxon>
        <taxon>Pentapetalae</taxon>
        <taxon>asterids</taxon>
        <taxon>lamiids</taxon>
        <taxon>Lamiales</taxon>
        <taxon>Pedaliaceae</taxon>
        <taxon>Sesamum</taxon>
    </lineage>
</organism>
<reference evidence="4" key="1">
    <citation type="submission" date="2020-06" db="EMBL/GenBank/DDBJ databases">
        <authorList>
            <person name="Li T."/>
            <person name="Hu X."/>
            <person name="Zhang T."/>
            <person name="Song X."/>
            <person name="Zhang H."/>
            <person name="Dai N."/>
            <person name="Sheng W."/>
            <person name="Hou X."/>
            <person name="Wei L."/>
        </authorList>
    </citation>
    <scope>NUCLEOTIDE SEQUENCE</scope>
    <source>
        <strain evidence="4">G01</strain>
        <tissue evidence="4">Leaf</tissue>
    </source>
</reference>
<dbReference type="AlphaFoldDB" id="A0AAW2M4Y2"/>
<feature type="domain" description="Ternary complex factor MIP1 leucine-zipper" evidence="3">
    <location>
        <begin position="192"/>
        <end position="261"/>
    </location>
</feature>
<feature type="coiled-coil region" evidence="1">
    <location>
        <begin position="224"/>
        <end position="251"/>
    </location>
</feature>
<protein>
    <recommendedName>
        <fullName evidence="3">Ternary complex factor MIP1 leucine-zipper domain-containing protein</fullName>
    </recommendedName>
</protein>
<sequence length="362" mass="40686">MSKRVKENSGLVVEEGKEKARRDSSARSTLSYAQHRRSQSASDKSLNLPRVGGSYCKRKDPNESADLVPSTSSCRATPLHKNSCSTKDDISNHRVSLEQDHCVKRVVGQILQTVLFCSVQSGIILTDGRLRAKQEVGVNKLKLSFYIIASYSFKFSFASVENKASRHQDLITILLQSTFTTEQMLSLYPYLIEQLHLRLQQEKSMRVVLEKAIGRASSTLSPGHRHFAAQTKELIAEIELLEEEVATREQHVLSLYRSIFENCVSQPTSEHSSVVTSRAHAKSESRKHPSIISSAFCSSIKFRLRKLDSLVTVNDSAKRSFLQTKTRHASLLNAKGDMQFEKSCTDHVKARILFHLLGLCYS</sequence>
<dbReference type="Pfam" id="PF14389">
    <property type="entry name" value="Lzipper-MIP1"/>
    <property type="match status" value="1"/>
</dbReference>
<dbReference type="PANTHER" id="PTHR23054:SF26">
    <property type="entry name" value="ELECTRON TRANSPORTER"/>
    <property type="match status" value="1"/>
</dbReference>
<evidence type="ECO:0000259" key="3">
    <source>
        <dbReference type="Pfam" id="PF14389"/>
    </source>
</evidence>
<dbReference type="EMBL" id="JACGWK010000011">
    <property type="protein sequence ID" value="KAL0326569.1"/>
    <property type="molecule type" value="Genomic_DNA"/>
</dbReference>
<evidence type="ECO:0000256" key="2">
    <source>
        <dbReference type="SAM" id="MobiDB-lite"/>
    </source>
</evidence>
<proteinExistence type="predicted"/>
<feature type="region of interest" description="Disordered" evidence="2">
    <location>
        <begin position="1"/>
        <end position="72"/>
    </location>
</feature>
<feature type="compositionally biased region" description="Basic and acidic residues" evidence="2">
    <location>
        <begin position="14"/>
        <end position="25"/>
    </location>
</feature>
<keyword evidence="1" id="KW-0175">Coiled coil</keyword>
<evidence type="ECO:0000256" key="1">
    <source>
        <dbReference type="SAM" id="Coils"/>
    </source>
</evidence>
<dbReference type="InterPro" id="IPR025757">
    <property type="entry name" value="MIP1_Leuzipper"/>
</dbReference>
<reference evidence="4" key="2">
    <citation type="journal article" date="2024" name="Plant">
        <title>Genomic evolution and insights into agronomic trait innovations of Sesamum species.</title>
        <authorList>
            <person name="Miao H."/>
            <person name="Wang L."/>
            <person name="Qu L."/>
            <person name="Liu H."/>
            <person name="Sun Y."/>
            <person name="Le M."/>
            <person name="Wang Q."/>
            <person name="Wei S."/>
            <person name="Zheng Y."/>
            <person name="Lin W."/>
            <person name="Duan Y."/>
            <person name="Cao H."/>
            <person name="Xiong S."/>
            <person name="Wang X."/>
            <person name="Wei L."/>
            <person name="Li C."/>
            <person name="Ma Q."/>
            <person name="Ju M."/>
            <person name="Zhao R."/>
            <person name="Li G."/>
            <person name="Mu C."/>
            <person name="Tian Q."/>
            <person name="Mei H."/>
            <person name="Zhang T."/>
            <person name="Gao T."/>
            <person name="Zhang H."/>
        </authorList>
    </citation>
    <scope>NUCLEOTIDE SEQUENCE</scope>
    <source>
        <strain evidence="4">G01</strain>
    </source>
</reference>
<evidence type="ECO:0000313" key="4">
    <source>
        <dbReference type="EMBL" id="KAL0326569.1"/>
    </source>
</evidence>
<name>A0AAW2M4Y2_9LAMI</name>
<gene>
    <name evidence="4" type="ORF">Sangu_1734900</name>
</gene>